<sequence>MANYRFVGLLLSVAGLISGNALLFWGFTQERAEGRPLLVAETGALHYRPDSLGNRIPDFSYAGYRAGELPIPAVPAKVHVPLMAGGADATAAIQHAINYVSSLPVDIDGFRGAVLLDRGVYRVAGSLRIQASGVVLRGSGMHDGGTVLLGVGGSREALIDVAGENDRTDAGKRLRITDAYVPVNALELAVEEPHLLRPGDRISVCRPASAEWIAQLGMERFGGDNNWLGWRPGEHDITWDRQVVAVEGRRIRIDAPITTAIDEQLGGGYVAPYRWPGRLTQIGIENLICLSEYDTSNPKDENHRWIAIRMEHVIDAWVRQVTFRHFAGSAVFLPETARRITVEDCKSLQPVSEVAAYRRNTFFTAGQQTLFQRLYAEYGYHDFAVGYGAAGPNVFVQCESHLPFHYSGAIGSWASGVLLDGVTVDGHRLGFPNRGPEAQGTGWTGANSVIWNCSAAQIDCDRPPGASNWAFGTWGRYAGNGEWYESDTHVRPRSLYYAQLAERIGEAARERSFLLPFSGEASSSPSPAVAAALTAEAYAPPLSLAAWIDSAAVLRPVAAPVARDMRNATLPSAGDASAQQTIAKPLVLRNGWLAVGGQVAAGRRHHVMWWRGSLRKPEVAKATPHITRFVPGRTGTGYTDDLREVVQWMEREHWIAIEHNYGLWYDRRRDDHQRVRRMDADAWAPFYELPFARSGKGTAWDGLSQYDLTQYNTWYWSRLQEFAGLATCSGRLLIHQHYFQHNVLEAGAHYADFPWRAANNVNQVGFPEPPHYAGDKRIFMDAQFYDVSHPVRRELHRAYIRQCLDNFRGQPNVLHAVGAEYTGPLAFMQFWIDVIREWAVETGWRPMVVLSATKDVQDAILADSERAAVVDVIDIRYWHYRADGSLYAPKGGMHLAPRQHARLENPGKLSAASVYRAVAEYREAFPGKAVIFSAGNHESMGWPALLAGASLVNLPSSLPEGFLAAVAEMEPDPQRQGTMVLADGRGSYVAYVGRGDEVPVNLGNGPVRVHWISPEDGTTTVTPDLVKPDNRDWMIWINRKY</sequence>
<dbReference type="EMBL" id="FOLL01000005">
    <property type="protein sequence ID" value="SFC15354.1"/>
    <property type="molecule type" value="Genomic_DNA"/>
</dbReference>
<dbReference type="RefSeq" id="WP_090972891.1">
    <property type="nucleotide sequence ID" value="NZ_FOLL01000005.1"/>
</dbReference>
<evidence type="ECO:0000313" key="2">
    <source>
        <dbReference type="EMBL" id="SFC15354.1"/>
    </source>
</evidence>
<organism evidence="2 3">
    <name type="scientific">Parapedobacter composti</name>
    <dbReference type="NCBI Taxonomy" id="623281"/>
    <lineage>
        <taxon>Bacteria</taxon>
        <taxon>Pseudomonadati</taxon>
        <taxon>Bacteroidota</taxon>
        <taxon>Sphingobacteriia</taxon>
        <taxon>Sphingobacteriales</taxon>
        <taxon>Sphingobacteriaceae</taxon>
        <taxon>Parapedobacter</taxon>
    </lineage>
</organism>
<evidence type="ECO:0000313" key="3">
    <source>
        <dbReference type="Proteomes" id="UP000199577"/>
    </source>
</evidence>
<dbReference type="Pfam" id="PF19815">
    <property type="entry name" value="DUF6298"/>
    <property type="match status" value="1"/>
</dbReference>
<dbReference type="SUPFAM" id="SSF51126">
    <property type="entry name" value="Pectin lyase-like"/>
    <property type="match status" value="1"/>
</dbReference>
<keyword evidence="3" id="KW-1185">Reference proteome</keyword>
<dbReference type="STRING" id="623281.SAMN05421747_10599"/>
<dbReference type="Proteomes" id="UP000199577">
    <property type="component" value="Unassembled WGS sequence"/>
</dbReference>
<dbReference type="InterPro" id="IPR011050">
    <property type="entry name" value="Pectin_lyase_fold/virulence"/>
</dbReference>
<dbReference type="InterPro" id="IPR046265">
    <property type="entry name" value="DUF6298"/>
</dbReference>
<dbReference type="InterPro" id="IPR012334">
    <property type="entry name" value="Pectin_lyas_fold"/>
</dbReference>
<gene>
    <name evidence="2" type="ORF">SAMN05421747_10599</name>
</gene>
<name>A0A1I1GUJ2_9SPHI</name>
<dbReference type="Gene3D" id="2.160.20.10">
    <property type="entry name" value="Single-stranded right-handed beta-helix, Pectin lyase-like"/>
    <property type="match status" value="1"/>
</dbReference>
<dbReference type="OrthoDB" id="5488826at2"/>
<evidence type="ECO:0000259" key="1">
    <source>
        <dbReference type="Pfam" id="PF19815"/>
    </source>
</evidence>
<reference evidence="3" key="1">
    <citation type="submission" date="2016-10" db="EMBL/GenBank/DDBJ databases">
        <authorList>
            <person name="Varghese N."/>
            <person name="Submissions S."/>
        </authorList>
    </citation>
    <scope>NUCLEOTIDE SEQUENCE [LARGE SCALE GENOMIC DNA]</scope>
    <source>
        <strain evidence="3">DSM 22900</strain>
    </source>
</reference>
<accession>A0A1I1GUJ2</accession>
<dbReference type="AlphaFoldDB" id="A0A1I1GUJ2"/>
<proteinExistence type="predicted"/>
<protein>
    <recommendedName>
        <fullName evidence="1">DUF6298 domain-containing protein</fullName>
    </recommendedName>
</protein>
<feature type="domain" description="DUF6298" evidence="1">
    <location>
        <begin position="481"/>
        <end position="969"/>
    </location>
</feature>